<sequence>MDEMKNARATERQLEQIKPAAQTNIAGGYDSQPERIRPVPKKHKARLMILYSGDAGITENEILRQCRLSSGRNYLTDLERRLNIQFERIDEPNTDGIGSHYRYRFTKRADVQQVITLVNACAVTNGHQPLTQQEINHILSLYPDYAAS</sequence>
<evidence type="ECO:0000313" key="1">
    <source>
        <dbReference type="EMBL" id="PWC13310.1"/>
    </source>
</evidence>
<protein>
    <submittedName>
        <fullName evidence="1">Uncharacterized protein</fullName>
    </submittedName>
</protein>
<gene>
    <name evidence="1" type="ORF">B4923_08845</name>
</gene>
<comment type="caution">
    <text evidence="1">The sequence shown here is derived from an EMBL/GenBank/DDBJ whole genome shotgun (WGS) entry which is preliminary data.</text>
</comment>
<proteinExistence type="predicted"/>
<organism evidence="1 2">
    <name type="scientific">Brenneria roseae subsp. americana</name>
    <dbReference type="NCBI Taxonomy" id="1508507"/>
    <lineage>
        <taxon>Bacteria</taxon>
        <taxon>Pseudomonadati</taxon>
        <taxon>Pseudomonadota</taxon>
        <taxon>Gammaproteobacteria</taxon>
        <taxon>Enterobacterales</taxon>
        <taxon>Pectobacteriaceae</taxon>
        <taxon>Brenneria</taxon>
    </lineage>
</organism>
<dbReference type="OrthoDB" id="6454857at2"/>
<reference evidence="1 2" key="1">
    <citation type="submission" date="2018-04" db="EMBL/GenBank/DDBJ databases">
        <title>Brenneria corticis sp.nov.</title>
        <authorList>
            <person name="Li Y."/>
        </authorList>
    </citation>
    <scope>NUCLEOTIDE SEQUENCE [LARGE SCALE GENOMIC DNA]</scope>
    <source>
        <strain evidence="1 2">LMG 27715</strain>
    </source>
</reference>
<evidence type="ECO:0000313" key="2">
    <source>
        <dbReference type="Proteomes" id="UP000245138"/>
    </source>
</evidence>
<dbReference type="RefSeq" id="WP_109053973.1">
    <property type="nucleotide sequence ID" value="NZ_QDKJ01000005.1"/>
</dbReference>
<accession>A0A2U1TV83</accession>
<dbReference type="Proteomes" id="UP000245138">
    <property type="component" value="Unassembled WGS sequence"/>
</dbReference>
<keyword evidence="2" id="KW-1185">Reference proteome</keyword>
<name>A0A2U1TV83_9GAMM</name>
<dbReference type="AlphaFoldDB" id="A0A2U1TV83"/>
<dbReference type="EMBL" id="QDKJ01000005">
    <property type="protein sequence ID" value="PWC13310.1"/>
    <property type="molecule type" value="Genomic_DNA"/>
</dbReference>